<protein>
    <submittedName>
        <fullName evidence="2">Uncharacterized protein</fullName>
    </submittedName>
</protein>
<keyword evidence="1" id="KW-1133">Transmembrane helix</keyword>
<sequence length="132" mass="14999">MLNGVGFGEALEKMLNIKVMFLYTAAFLAPLLYMLAERLIYPKKEKIFQGAGLVMLCTLIIFFGSAWAYGNEIFESNNGVVQEQFMKYSFYIYALSIYFWFLAIADSCNDGRDFASIVNGDTDKFVNSTRRG</sequence>
<reference evidence="2 3" key="1">
    <citation type="submission" date="2006-03" db="EMBL/GenBank/DDBJ databases">
        <authorList>
            <person name="Giovannoni S.J."/>
            <person name="Cho J.-C."/>
            <person name="Ferriera S."/>
            <person name="Johnson J."/>
            <person name="Kravitz S."/>
            <person name="Halpern A."/>
            <person name="Remington K."/>
            <person name="Beeson K."/>
            <person name="Tran B."/>
            <person name="Rogers Y.-H."/>
            <person name="Friedman R."/>
            <person name="Venter J.C."/>
        </authorList>
    </citation>
    <scope>NUCLEOTIDE SEQUENCE [LARGE SCALE GENOMIC DNA]</scope>
    <source>
        <strain evidence="2 3">HTCC2207</strain>
    </source>
</reference>
<dbReference type="AlphaFoldDB" id="Q1YRR5"/>
<name>Q1YRR5_9GAMM</name>
<evidence type="ECO:0000313" key="2">
    <source>
        <dbReference type="EMBL" id="EAS46980.1"/>
    </source>
</evidence>
<proteinExistence type="predicted"/>
<feature type="transmembrane region" description="Helical" evidence="1">
    <location>
        <begin position="88"/>
        <end position="105"/>
    </location>
</feature>
<feature type="transmembrane region" description="Helical" evidence="1">
    <location>
        <begin position="15"/>
        <end position="35"/>
    </location>
</feature>
<keyword evidence="1" id="KW-0812">Transmembrane</keyword>
<dbReference type="HOGENOM" id="CLU_1914031_0_0_6"/>
<accession>Q1YRR5</accession>
<comment type="caution">
    <text evidence="2">The sequence shown here is derived from an EMBL/GenBank/DDBJ whole genome shotgun (WGS) entry which is preliminary data.</text>
</comment>
<dbReference type="Proteomes" id="UP000005555">
    <property type="component" value="Unassembled WGS sequence"/>
</dbReference>
<evidence type="ECO:0000256" key="1">
    <source>
        <dbReference type="SAM" id="Phobius"/>
    </source>
</evidence>
<gene>
    <name evidence="2" type="ORF">GB2207_05107</name>
</gene>
<dbReference type="EMBL" id="AAPI01000004">
    <property type="protein sequence ID" value="EAS46980.1"/>
    <property type="molecule type" value="Genomic_DNA"/>
</dbReference>
<evidence type="ECO:0000313" key="3">
    <source>
        <dbReference type="Proteomes" id="UP000005555"/>
    </source>
</evidence>
<feature type="transmembrane region" description="Helical" evidence="1">
    <location>
        <begin position="47"/>
        <end position="68"/>
    </location>
</feature>
<organism evidence="2 3">
    <name type="scientific">gamma proteobacterium HTCC2207</name>
    <dbReference type="NCBI Taxonomy" id="314287"/>
    <lineage>
        <taxon>Bacteria</taxon>
        <taxon>Pseudomonadati</taxon>
        <taxon>Pseudomonadota</taxon>
        <taxon>Gammaproteobacteria</taxon>
        <taxon>Cellvibrionales</taxon>
        <taxon>Porticoccaceae</taxon>
        <taxon>SAR92 clade</taxon>
    </lineage>
</organism>
<keyword evidence="3" id="KW-1185">Reference proteome</keyword>
<keyword evidence="1" id="KW-0472">Membrane</keyword>